<dbReference type="InterPro" id="IPR000477">
    <property type="entry name" value="RT_dom"/>
</dbReference>
<sequence length="330" mass="37244">MDPVLVVGDLGLGQIGVSIQISSQCPVRQGILHGRLAQLVVTVDRRLWPSKGKVVEVRVRAVPLLLLRVLHPVVGFSLPSGIEAVDSRGIEECPSNVYESHEQSVPTLLDRFVIVFIDDILKLSRSLEAHRKHLRLVLKTLRRKQLYAKFSKCQFWLDKVDFLGHVISIEGIYMDPRKMEAVVNWYHPGRAHIVADALSRKSCGSLAHLRMAYLPLLVELRKDGVELGMSQQGRLLASLHVRPILVERVIVAHLEDPTLCMIRLAVENGMRTDYAVREDGTLVTTTRLYVPKNEDLKREIMEEAHCSTYSMHPVVPRCIGHYVSTTHGRI</sequence>
<dbReference type="InterPro" id="IPR043128">
    <property type="entry name" value="Rev_trsase/Diguanyl_cyclase"/>
</dbReference>
<dbReference type="PANTHER" id="PTHR24559:SF444">
    <property type="entry name" value="REVERSE TRANSCRIPTASE DOMAIN-CONTAINING PROTEIN"/>
    <property type="match status" value="1"/>
</dbReference>
<feature type="domain" description="Reverse transcriptase" evidence="1">
    <location>
        <begin position="105"/>
        <end position="167"/>
    </location>
</feature>
<organism evidence="2 3">
    <name type="scientific">Prunus dulcis</name>
    <name type="common">Almond</name>
    <name type="synonym">Amygdalus dulcis</name>
    <dbReference type="NCBI Taxonomy" id="3755"/>
    <lineage>
        <taxon>Eukaryota</taxon>
        <taxon>Viridiplantae</taxon>
        <taxon>Streptophyta</taxon>
        <taxon>Embryophyta</taxon>
        <taxon>Tracheophyta</taxon>
        <taxon>Spermatophyta</taxon>
        <taxon>Magnoliopsida</taxon>
        <taxon>eudicotyledons</taxon>
        <taxon>Gunneridae</taxon>
        <taxon>Pentapetalae</taxon>
        <taxon>rosids</taxon>
        <taxon>fabids</taxon>
        <taxon>Rosales</taxon>
        <taxon>Rosaceae</taxon>
        <taxon>Amygdaloideae</taxon>
        <taxon>Amygdaleae</taxon>
        <taxon>Prunus</taxon>
    </lineage>
</organism>
<evidence type="ECO:0000259" key="1">
    <source>
        <dbReference type="Pfam" id="PF00078"/>
    </source>
</evidence>
<evidence type="ECO:0000313" key="3">
    <source>
        <dbReference type="Proteomes" id="UP001054821"/>
    </source>
</evidence>
<gene>
    <name evidence="2" type="ORF">L3X38_018419</name>
</gene>
<keyword evidence="3" id="KW-1185">Reference proteome</keyword>
<dbReference type="InterPro" id="IPR053134">
    <property type="entry name" value="RNA-dir_DNA_polymerase"/>
</dbReference>
<reference evidence="2 3" key="1">
    <citation type="journal article" date="2022" name="G3 (Bethesda)">
        <title>Whole-genome sequence and methylome profiling of the almond [Prunus dulcis (Mill.) D.A. Webb] cultivar 'Nonpareil'.</title>
        <authorList>
            <person name="D'Amico-Willman K.M."/>
            <person name="Ouma W.Z."/>
            <person name="Meulia T."/>
            <person name="Sideli G.M."/>
            <person name="Gradziel T.M."/>
            <person name="Fresnedo-Ramirez J."/>
        </authorList>
    </citation>
    <scope>NUCLEOTIDE SEQUENCE [LARGE SCALE GENOMIC DNA]</scope>
    <source>
        <strain evidence="2">Clone GOH B32 T37-40</strain>
    </source>
</reference>
<dbReference type="Gene3D" id="3.30.70.270">
    <property type="match status" value="1"/>
</dbReference>
<name>A0AAD4WB86_PRUDU</name>
<evidence type="ECO:0000313" key="2">
    <source>
        <dbReference type="EMBL" id="KAI5339147.1"/>
    </source>
</evidence>
<dbReference type="PANTHER" id="PTHR24559">
    <property type="entry name" value="TRANSPOSON TY3-I GAG-POL POLYPROTEIN"/>
    <property type="match status" value="1"/>
</dbReference>
<accession>A0AAD4WB86</accession>
<dbReference type="InterPro" id="IPR043502">
    <property type="entry name" value="DNA/RNA_pol_sf"/>
</dbReference>
<proteinExistence type="predicted"/>
<dbReference type="Proteomes" id="UP001054821">
    <property type="component" value="Chromosome 3"/>
</dbReference>
<dbReference type="EMBL" id="JAJFAZ020000003">
    <property type="protein sequence ID" value="KAI5339147.1"/>
    <property type="molecule type" value="Genomic_DNA"/>
</dbReference>
<dbReference type="Pfam" id="PF00078">
    <property type="entry name" value="RVT_1"/>
    <property type="match status" value="1"/>
</dbReference>
<protein>
    <recommendedName>
        <fullName evidence="1">Reverse transcriptase domain-containing protein</fullName>
    </recommendedName>
</protein>
<comment type="caution">
    <text evidence="2">The sequence shown here is derived from an EMBL/GenBank/DDBJ whole genome shotgun (WGS) entry which is preliminary data.</text>
</comment>
<dbReference type="SUPFAM" id="SSF56672">
    <property type="entry name" value="DNA/RNA polymerases"/>
    <property type="match status" value="1"/>
</dbReference>
<dbReference type="AlphaFoldDB" id="A0AAD4WB86"/>